<dbReference type="PANTHER" id="PTHR40429:SF1">
    <property type="entry name" value="FLAGELLAR ASSOCIATED PROTEIN"/>
    <property type="match status" value="1"/>
</dbReference>
<reference evidence="2" key="1">
    <citation type="submission" date="2021-01" db="EMBL/GenBank/DDBJ databases">
        <authorList>
            <person name="Corre E."/>
            <person name="Pelletier E."/>
            <person name="Niang G."/>
            <person name="Scheremetjew M."/>
            <person name="Finn R."/>
            <person name="Kale V."/>
            <person name="Holt S."/>
            <person name="Cochrane G."/>
            <person name="Meng A."/>
            <person name="Brown T."/>
            <person name="Cohen L."/>
        </authorList>
    </citation>
    <scope>NUCLEOTIDE SEQUENCE</scope>
    <source>
        <strain evidence="2">CCMP722</strain>
    </source>
</reference>
<feature type="compositionally biased region" description="Basic and acidic residues" evidence="1">
    <location>
        <begin position="38"/>
        <end position="49"/>
    </location>
</feature>
<sequence>MGKSEAPSAAAKGMFGPQHVSHRLSAPRYGFGSGTRDSYTKMHMTEAHSRATNAGRHSPGPVYPAVSSLGRIEDSRRPTLPQSTFSRDERFPAYGKHPKAFASPGKTPVPGAGTYEVPGAVGKQLVSTKQSAPRFGFGTAPKSDSGKQFHGRDYTGNTVPCSPGPTVCANRSSMGPQPHKKSYPSWLQSTERRFKYADIERAAKLPAAGSYDHHPGMGIQPVSKMKSMPQFSFGTGNRDNDKVYLSDDHSKELYGKVSPGPATLVLEGCVGRQVEGRRRTQPGWGFGSADRFAKPGIKSKKLSPGPGAYSPQ</sequence>
<dbReference type="InterPro" id="IPR010736">
    <property type="entry name" value="SHIPPO-rpt"/>
</dbReference>
<evidence type="ECO:0000256" key="1">
    <source>
        <dbReference type="SAM" id="MobiDB-lite"/>
    </source>
</evidence>
<evidence type="ECO:0000313" key="2">
    <source>
        <dbReference type="EMBL" id="CAD8674495.1"/>
    </source>
</evidence>
<accession>A0A7S0REH2</accession>
<protein>
    <recommendedName>
        <fullName evidence="3">Flagellar associated protein</fullName>
    </recommendedName>
</protein>
<dbReference type="PANTHER" id="PTHR40429">
    <property type="entry name" value="FLAGELLAR ASSOCIATED PROTEIN"/>
    <property type="match status" value="1"/>
</dbReference>
<evidence type="ECO:0008006" key="3">
    <source>
        <dbReference type="Google" id="ProtNLM"/>
    </source>
</evidence>
<proteinExistence type="predicted"/>
<organism evidence="2">
    <name type="scientific">Pyramimonas obovata</name>
    <dbReference type="NCBI Taxonomy" id="1411642"/>
    <lineage>
        <taxon>Eukaryota</taxon>
        <taxon>Viridiplantae</taxon>
        <taxon>Chlorophyta</taxon>
        <taxon>Pyramimonadophyceae</taxon>
        <taxon>Pyramimonadales</taxon>
        <taxon>Pyramimonadaceae</taxon>
        <taxon>Pyramimonas</taxon>
        <taxon>Pyramimonas incertae sedis</taxon>
    </lineage>
</organism>
<dbReference type="Pfam" id="PF07004">
    <property type="entry name" value="SHIPPO-rpt"/>
    <property type="match status" value="2"/>
</dbReference>
<dbReference type="EMBL" id="HBFA01024119">
    <property type="protein sequence ID" value="CAD8674495.1"/>
    <property type="molecule type" value="Transcribed_RNA"/>
</dbReference>
<dbReference type="AlphaFoldDB" id="A0A7S0REH2"/>
<feature type="region of interest" description="Disordered" evidence="1">
    <location>
        <begin position="1"/>
        <end position="67"/>
    </location>
</feature>
<gene>
    <name evidence="2" type="ORF">POBO1169_LOCUS12274</name>
</gene>
<name>A0A7S0REH2_9CHLO</name>
<feature type="region of interest" description="Disordered" evidence="1">
    <location>
        <begin position="273"/>
        <end position="312"/>
    </location>
</feature>